<comment type="caution">
    <text evidence="2">The sequence shown here is derived from an EMBL/GenBank/DDBJ whole genome shotgun (WGS) entry which is preliminary data.</text>
</comment>
<dbReference type="Proteomes" id="UP001300745">
    <property type="component" value="Unassembled WGS sequence"/>
</dbReference>
<organism evidence="2 3">
    <name type="scientific">Mycobacterium pinniadriaticum</name>
    <dbReference type="NCBI Taxonomy" id="2994102"/>
    <lineage>
        <taxon>Bacteria</taxon>
        <taxon>Bacillati</taxon>
        <taxon>Actinomycetota</taxon>
        <taxon>Actinomycetes</taxon>
        <taxon>Mycobacteriales</taxon>
        <taxon>Mycobacteriaceae</taxon>
        <taxon>Mycobacterium</taxon>
    </lineage>
</organism>
<accession>A0ABT3SE28</accession>
<dbReference type="RefSeq" id="WP_265997421.1">
    <property type="nucleotide sequence ID" value="NZ_JAPJDN010000010.1"/>
</dbReference>
<keyword evidence="3" id="KW-1185">Reference proteome</keyword>
<evidence type="ECO:0000313" key="2">
    <source>
        <dbReference type="EMBL" id="MCX2937763.1"/>
    </source>
</evidence>
<evidence type="ECO:0008006" key="4">
    <source>
        <dbReference type="Google" id="ProtNLM"/>
    </source>
</evidence>
<protein>
    <recommendedName>
        <fullName evidence="4">Secreted protein</fullName>
    </recommendedName>
</protein>
<dbReference type="EMBL" id="JAPJDO010000010">
    <property type="protein sequence ID" value="MCX2937763.1"/>
    <property type="molecule type" value="Genomic_DNA"/>
</dbReference>
<reference evidence="2 3" key="1">
    <citation type="submission" date="2022-11" db="EMBL/GenBank/DDBJ databases">
        <title>Mycobacterium sp. nov.</title>
        <authorList>
            <person name="Papic B."/>
            <person name="Spicic S."/>
            <person name="Duvnjak S."/>
        </authorList>
    </citation>
    <scope>NUCLEOTIDE SEQUENCE [LARGE SCALE GENOMIC DNA]</scope>
    <source>
        <strain evidence="2 3">CVI_P4</strain>
    </source>
</reference>
<keyword evidence="1" id="KW-0732">Signal</keyword>
<feature type="chain" id="PRO_5045957328" description="Secreted protein" evidence="1">
    <location>
        <begin position="21"/>
        <end position="258"/>
    </location>
</feature>
<evidence type="ECO:0000256" key="1">
    <source>
        <dbReference type="SAM" id="SignalP"/>
    </source>
</evidence>
<gene>
    <name evidence="2" type="ORF">ORI27_13720</name>
</gene>
<sequence>MKMFHRLVAAALGAVMLVCASDPSARSEPSDLGCPTLISALTEMRNNLTIPASLSGEDPVKRGGEFDPNNYFRAFTHLKMRDGFTVDYVYHRDGMGGYPILYARPVDQQPYVDEAAYRAAGDHPDFLQFVVPQDNPEGYFEFSAFAMTANQFYLDWHANYNDWQVVCGMEDLDKIINSTADRNSPGRPMSAQQQQQARAIQDKRPAVAMNDETATVTMVVFTKWGGFYRRTLVIDRRDHSIRDEQNQPLVDYDCGVAF</sequence>
<proteinExistence type="predicted"/>
<feature type="signal peptide" evidence="1">
    <location>
        <begin position="1"/>
        <end position="20"/>
    </location>
</feature>
<evidence type="ECO:0000313" key="3">
    <source>
        <dbReference type="Proteomes" id="UP001300745"/>
    </source>
</evidence>
<name>A0ABT3SE28_9MYCO</name>